<accession>A0A4U5MGH1</accession>
<dbReference type="Proteomes" id="UP000298663">
    <property type="component" value="Unassembled WGS sequence"/>
</dbReference>
<keyword evidence="3" id="KW-1185">Reference proteome</keyword>
<sequence>MRSPRPRTPAPASSLDGILFRSVVVPGSASGEFLERRPPHHRDGSPLRDHRLRQPRRCALLLPRQEHPPALQLFHLQPGGQRPRKLSVLI</sequence>
<gene>
    <name evidence="2" type="ORF">L596_024342</name>
</gene>
<feature type="region of interest" description="Disordered" evidence="1">
    <location>
        <begin position="30"/>
        <end position="49"/>
    </location>
</feature>
<evidence type="ECO:0000313" key="3">
    <source>
        <dbReference type="Proteomes" id="UP000298663"/>
    </source>
</evidence>
<reference evidence="2 3" key="2">
    <citation type="journal article" date="2019" name="G3 (Bethesda)">
        <title>Hybrid Assembly of the Genome of the Entomopathogenic Nematode Steinernema carpocapsae Identifies the X-Chromosome.</title>
        <authorList>
            <person name="Serra L."/>
            <person name="Macchietto M."/>
            <person name="Macias-Munoz A."/>
            <person name="McGill C.J."/>
            <person name="Rodriguez I.M."/>
            <person name="Rodriguez B."/>
            <person name="Murad R."/>
            <person name="Mortazavi A."/>
        </authorList>
    </citation>
    <scope>NUCLEOTIDE SEQUENCE [LARGE SCALE GENOMIC DNA]</scope>
    <source>
        <strain evidence="2 3">ALL</strain>
    </source>
</reference>
<feature type="compositionally biased region" description="Basic and acidic residues" evidence="1">
    <location>
        <begin position="33"/>
        <end position="49"/>
    </location>
</feature>
<evidence type="ECO:0000313" key="2">
    <source>
        <dbReference type="EMBL" id="TKR68348.1"/>
    </source>
</evidence>
<organism evidence="2 3">
    <name type="scientific">Steinernema carpocapsae</name>
    <name type="common">Entomopathogenic nematode</name>
    <dbReference type="NCBI Taxonomy" id="34508"/>
    <lineage>
        <taxon>Eukaryota</taxon>
        <taxon>Metazoa</taxon>
        <taxon>Ecdysozoa</taxon>
        <taxon>Nematoda</taxon>
        <taxon>Chromadorea</taxon>
        <taxon>Rhabditida</taxon>
        <taxon>Tylenchina</taxon>
        <taxon>Panagrolaimomorpha</taxon>
        <taxon>Strongyloidoidea</taxon>
        <taxon>Steinernematidae</taxon>
        <taxon>Steinernema</taxon>
    </lineage>
</organism>
<name>A0A4U5MGH1_STECR</name>
<reference evidence="2 3" key="1">
    <citation type="journal article" date="2015" name="Genome Biol.">
        <title>Comparative genomics of Steinernema reveals deeply conserved gene regulatory networks.</title>
        <authorList>
            <person name="Dillman A.R."/>
            <person name="Macchietto M."/>
            <person name="Porter C.F."/>
            <person name="Rogers A."/>
            <person name="Williams B."/>
            <person name="Antoshechkin I."/>
            <person name="Lee M.M."/>
            <person name="Goodwin Z."/>
            <person name="Lu X."/>
            <person name="Lewis E.E."/>
            <person name="Goodrich-Blair H."/>
            <person name="Stock S.P."/>
            <person name="Adams B.J."/>
            <person name="Sternberg P.W."/>
            <person name="Mortazavi A."/>
        </authorList>
    </citation>
    <scope>NUCLEOTIDE SEQUENCE [LARGE SCALE GENOMIC DNA]</scope>
    <source>
        <strain evidence="2 3">ALL</strain>
    </source>
</reference>
<proteinExistence type="predicted"/>
<dbReference type="AlphaFoldDB" id="A0A4U5MGH1"/>
<protein>
    <submittedName>
        <fullName evidence="2">Uncharacterized protein</fullName>
    </submittedName>
</protein>
<evidence type="ECO:0000256" key="1">
    <source>
        <dbReference type="SAM" id="MobiDB-lite"/>
    </source>
</evidence>
<dbReference type="EMBL" id="AZBU02000008">
    <property type="protein sequence ID" value="TKR68348.1"/>
    <property type="molecule type" value="Genomic_DNA"/>
</dbReference>
<comment type="caution">
    <text evidence="2">The sequence shown here is derived from an EMBL/GenBank/DDBJ whole genome shotgun (WGS) entry which is preliminary data.</text>
</comment>